<dbReference type="PANTHER" id="PTHR38342:SF2">
    <property type="entry name" value="INNER MEMBRANE OR EXPORTED"/>
    <property type="match status" value="1"/>
</dbReference>
<feature type="signal peptide" evidence="1">
    <location>
        <begin position="1"/>
        <end position="21"/>
    </location>
</feature>
<dbReference type="SUPFAM" id="SSF103247">
    <property type="entry name" value="TT1751-like"/>
    <property type="match status" value="1"/>
</dbReference>
<dbReference type="Pfam" id="PF03625">
    <property type="entry name" value="DUF302"/>
    <property type="match status" value="1"/>
</dbReference>
<dbReference type="EMBL" id="LMXI01000002">
    <property type="protein sequence ID" value="KRT60290.1"/>
    <property type="molecule type" value="Genomic_DNA"/>
</dbReference>
<dbReference type="Gene3D" id="3.30.310.70">
    <property type="entry name" value="TT1751-like domain"/>
    <property type="match status" value="1"/>
</dbReference>
<dbReference type="InterPro" id="IPR005180">
    <property type="entry name" value="DUF302"/>
</dbReference>
<evidence type="ECO:0000259" key="2">
    <source>
        <dbReference type="Pfam" id="PF03625"/>
    </source>
</evidence>
<evidence type="ECO:0000313" key="5">
    <source>
        <dbReference type="Proteomes" id="UP000051276"/>
    </source>
</evidence>
<evidence type="ECO:0000313" key="6">
    <source>
        <dbReference type="Proteomes" id="UP000051634"/>
    </source>
</evidence>
<keyword evidence="6" id="KW-1185">Reference proteome</keyword>
<comment type="caution">
    <text evidence="4">The sequence shown here is derived from an EMBL/GenBank/DDBJ whole genome shotgun (WGS) entry which is preliminary data.</text>
</comment>
<reference evidence="5 6" key="1">
    <citation type="submission" date="2015-11" db="EMBL/GenBank/DDBJ databases">
        <title>The genome of Candidatus Endoriftia persephone in Ridgeia piscesae and population structure of the North Eastern Pacific vestimentiferan symbionts.</title>
        <authorList>
            <person name="Perez M."/>
            <person name="Juniper K.S."/>
        </authorList>
    </citation>
    <scope>NUCLEOTIDE SEQUENCE [LARGE SCALE GENOMIC DNA]</scope>
    <source>
        <strain evidence="4">Ind10</strain>
        <strain evidence="3">Ind11</strain>
    </source>
</reference>
<feature type="chain" id="PRO_5007432557" evidence="1">
    <location>
        <begin position="22"/>
        <end position="152"/>
    </location>
</feature>
<proteinExistence type="predicted"/>
<name>A0A0T5ZBQ5_9GAMM</name>
<dbReference type="InterPro" id="IPR035923">
    <property type="entry name" value="TT1751-like_sf"/>
</dbReference>
<gene>
    <name evidence="3" type="ORF">Ga0074115_10641</name>
    <name evidence="4" type="ORF">Ga0076813_16928</name>
</gene>
<evidence type="ECO:0000256" key="1">
    <source>
        <dbReference type="SAM" id="SignalP"/>
    </source>
</evidence>
<organism evidence="4 5">
    <name type="scientific">endosymbiont of Ridgeia piscesae</name>
    <dbReference type="NCBI Taxonomy" id="54398"/>
    <lineage>
        <taxon>Bacteria</taxon>
        <taxon>Pseudomonadati</taxon>
        <taxon>Pseudomonadota</taxon>
        <taxon>Gammaproteobacteria</taxon>
        <taxon>sulfur-oxidizing symbionts</taxon>
    </lineage>
</organism>
<sequence length="152" mass="16615">MKRWATLLAIAALLASSSVWAGNGLINVRSEFGVERTMNRLQKVVKVAGMKVFARIDHAKGAASVGKSLRPTQLLIFGSPKAGTPLMISDQRVGIDLPLKVLVWRDAKGVVWLSYTRPARILNRFGIHDREPVKNKMAAVLAKFAKAATQNP</sequence>
<dbReference type="Proteomes" id="UP000051634">
    <property type="component" value="Unassembled WGS sequence"/>
</dbReference>
<accession>A0A0T5ZBQ5</accession>
<feature type="domain" description="DUF302" evidence="2">
    <location>
        <begin position="56"/>
        <end position="118"/>
    </location>
</feature>
<evidence type="ECO:0000313" key="3">
    <source>
        <dbReference type="EMBL" id="KRT53607.1"/>
    </source>
</evidence>
<protein>
    <submittedName>
        <fullName evidence="4">Uncharacterized conserved protein, DUF302 family</fullName>
    </submittedName>
</protein>
<dbReference type="PANTHER" id="PTHR38342">
    <property type="entry name" value="SLR5037 PROTEIN"/>
    <property type="match status" value="1"/>
</dbReference>
<dbReference type="CDD" id="cd14797">
    <property type="entry name" value="DUF302"/>
    <property type="match status" value="1"/>
</dbReference>
<dbReference type="RefSeq" id="WP_057955211.1">
    <property type="nucleotide sequence ID" value="NZ_KQ556872.1"/>
</dbReference>
<dbReference type="EMBL" id="LDXT01000096">
    <property type="protein sequence ID" value="KRT53607.1"/>
    <property type="molecule type" value="Genomic_DNA"/>
</dbReference>
<dbReference type="AlphaFoldDB" id="A0A0T5ZBQ5"/>
<dbReference type="OrthoDB" id="9799367at2"/>
<evidence type="ECO:0000313" key="4">
    <source>
        <dbReference type="EMBL" id="KRT60290.1"/>
    </source>
</evidence>
<dbReference type="STRING" id="54398.Ga0074115_10641"/>
<keyword evidence="1" id="KW-0732">Signal</keyword>
<dbReference type="Proteomes" id="UP000051276">
    <property type="component" value="Unassembled WGS sequence"/>
</dbReference>